<reference evidence="2 3" key="1">
    <citation type="submission" date="2015-09" db="EMBL/GenBank/DDBJ databases">
        <authorList>
            <consortium name="Pathogen Informatics"/>
        </authorList>
    </citation>
    <scope>NUCLEOTIDE SEQUENCE [LARGE SCALE GENOMIC DNA]</scope>
    <source>
        <strain evidence="2 3">2789STDY5608823</strain>
    </source>
</reference>
<evidence type="ECO:0000313" key="2">
    <source>
        <dbReference type="EMBL" id="CUO43135.1"/>
    </source>
</evidence>
<proteinExistence type="predicted"/>
<dbReference type="EMBL" id="CYYP01000014">
    <property type="protein sequence ID" value="CUO43135.1"/>
    <property type="molecule type" value="Genomic_DNA"/>
</dbReference>
<dbReference type="PANTHER" id="PTHR36111:SF2">
    <property type="entry name" value="INNER MEMBRANE PROTEIN"/>
    <property type="match status" value="1"/>
</dbReference>
<dbReference type="AlphaFoldDB" id="A0A174F4M7"/>
<feature type="transmembrane region" description="Helical" evidence="1">
    <location>
        <begin position="197"/>
        <end position="214"/>
    </location>
</feature>
<accession>A0A174F4M7</accession>
<dbReference type="Pfam" id="PF04474">
    <property type="entry name" value="DUF554"/>
    <property type="match status" value="1"/>
</dbReference>
<feature type="transmembrane region" description="Helical" evidence="1">
    <location>
        <begin position="6"/>
        <end position="27"/>
    </location>
</feature>
<dbReference type="InterPro" id="IPR007563">
    <property type="entry name" value="DUF554"/>
</dbReference>
<evidence type="ECO:0000256" key="1">
    <source>
        <dbReference type="SAM" id="Phobius"/>
    </source>
</evidence>
<organism evidence="2 3">
    <name type="scientific">Collinsella aerofaciens</name>
    <dbReference type="NCBI Taxonomy" id="74426"/>
    <lineage>
        <taxon>Bacteria</taxon>
        <taxon>Bacillati</taxon>
        <taxon>Actinomycetota</taxon>
        <taxon>Coriobacteriia</taxon>
        <taxon>Coriobacteriales</taxon>
        <taxon>Coriobacteriaceae</taxon>
        <taxon>Collinsella</taxon>
    </lineage>
</organism>
<keyword evidence="1" id="KW-1133">Transmembrane helix</keyword>
<keyword evidence="1" id="KW-0472">Membrane</keyword>
<keyword evidence="1" id="KW-0812">Transmembrane</keyword>
<evidence type="ECO:0000313" key="3">
    <source>
        <dbReference type="Proteomes" id="UP000095468"/>
    </source>
</evidence>
<sequence>MPGLGTIINVVLLVAGGLLGLAGGRFITPRIQDTLMKASGLCVLFIGLGGTMQKMLLIDGEALATTGTTMLIVSFALGSLIGEAVNLEAAIENLGEWLKRKTGSEGDNEFTNAFVSTSLTVCIGAMAIVGSIQDGLLGDWSTLALKGALDCIIVCTMTASLGRGCIFSALPVAVFQGTITLFAGALSPIMTAAALDSLSLVGSILIFCVGVNLIRPQTFRTANMLPSVVIAVIYALLF</sequence>
<gene>
    <name evidence="2" type="ORF">ERS852381_01560</name>
</gene>
<protein>
    <submittedName>
        <fullName evidence="2">Protein of uncharacterized function (DUF554)</fullName>
    </submittedName>
</protein>
<dbReference type="Proteomes" id="UP000095468">
    <property type="component" value="Unassembled WGS sequence"/>
</dbReference>
<dbReference type="RefSeq" id="WP_055287140.1">
    <property type="nucleotide sequence ID" value="NZ_CYYP01000014.1"/>
</dbReference>
<dbReference type="PANTHER" id="PTHR36111">
    <property type="entry name" value="INNER MEMBRANE PROTEIN-RELATED"/>
    <property type="match status" value="1"/>
</dbReference>
<name>A0A174F4M7_9ACTN</name>
<feature type="transmembrane region" description="Helical" evidence="1">
    <location>
        <begin position="169"/>
        <end position="191"/>
    </location>
</feature>